<name>A0A097F702_9PLEO</name>
<evidence type="ECO:0000259" key="2">
    <source>
        <dbReference type="Pfam" id="PF01243"/>
    </source>
</evidence>
<organism evidence="3">
    <name type="scientific">Stagonosporopsis chrysanthemi</name>
    <dbReference type="NCBI Taxonomy" id="1200837"/>
    <lineage>
        <taxon>Eukaryota</taxon>
        <taxon>Fungi</taxon>
        <taxon>Dikarya</taxon>
        <taxon>Ascomycota</taxon>
        <taxon>Pezizomycotina</taxon>
        <taxon>Dothideomycetes</taxon>
        <taxon>Pleosporomycetidae</taxon>
        <taxon>Pleosporales</taxon>
        <taxon>Pleosporineae</taxon>
        <taxon>Didymellaceae</taxon>
        <taxon>Stagonosporopsis</taxon>
    </lineage>
</organism>
<dbReference type="Gene3D" id="2.30.110.10">
    <property type="entry name" value="Electron Transport, Fmn-binding Protein, Chain A"/>
    <property type="match status" value="1"/>
</dbReference>
<dbReference type="PANTHER" id="PTHR28040:SF1">
    <property type="entry name" value="PYRIDOXAMINE 5'-PHOSPHATE OXIDASE YLR456W HOMOLOG-RELATED"/>
    <property type="match status" value="1"/>
</dbReference>
<sequence>MASDRAPPAPASSAASNSLPEEVITCLQNARFLHLATCSSNIPHVALMNYTYLPSTPYSSGPIIIMTTPPSSRKTDNLESNSRVSLLVHDWISHRPPTLGQQGRSPSPSRPGPRSGSLAELLLGMNTASLSRISTTINGIAEIVPAGSEQESWYKAQHLANNTFGPTDEDNYSNSPVSGGLWGGGGLAQTDVREDDSREGDGGTRCYVEGDEVKVVVVKIKDGRIADWKGQVRDWTLQVPDSFCAVNGSM</sequence>
<accession>A0A097F702</accession>
<dbReference type="PANTHER" id="PTHR28040">
    <property type="entry name" value="PYRIDOXAMINE 5'-PHOSPHATE OXIDASE YLR456W HOMOLOG-RELATED"/>
    <property type="match status" value="1"/>
</dbReference>
<reference evidence="3" key="1">
    <citation type="journal article" date="2014" name="Curr. Genet.">
        <title>Characterization of mating type genes supports the hypothesis that Stagonosporopsis chrysanthemi is homothallic and provides evidence that Stagonosporopsis tanaceti is heterothallic.</title>
        <authorList>
            <person name="Chilvers M.I."/>
            <person name="Jones S."/>
            <person name="Meleca J."/>
            <person name="Peever T.L."/>
            <person name="Pethybridge S.J."/>
            <person name="Hay F.S."/>
        </authorList>
    </citation>
    <scope>NUCLEOTIDE SEQUENCE</scope>
    <source>
        <strain evidence="3">DSMZ63133</strain>
    </source>
</reference>
<feature type="compositionally biased region" description="Low complexity" evidence="1">
    <location>
        <begin position="103"/>
        <end position="117"/>
    </location>
</feature>
<proteinExistence type="predicted"/>
<dbReference type="Pfam" id="PF01243">
    <property type="entry name" value="PNPOx_N"/>
    <property type="match status" value="1"/>
</dbReference>
<dbReference type="InterPro" id="IPR052841">
    <property type="entry name" value="PMP_oxidase-like"/>
</dbReference>
<dbReference type="EMBL" id="KF921079">
    <property type="protein sequence ID" value="AIT18253.1"/>
    <property type="molecule type" value="Genomic_DNA"/>
</dbReference>
<dbReference type="InterPro" id="IPR011576">
    <property type="entry name" value="Pyridox_Oxase_N"/>
</dbReference>
<feature type="region of interest" description="Disordered" evidence="1">
    <location>
        <begin position="94"/>
        <end position="117"/>
    </location>
</feature>
<protein>
    <submittedName>
        <fullName evidence="3">Pyridoxamine phosphate oxidase-like protein</fullName>
    </submittedName>
</protein>
<dbReference type="GO" id="GO:0005737">
    <property type="term" value="C:cytoplasm"/>
    <property type="evidence" value="ECO:0007669"/>
    <property type="project" value="TreeGrafter"/>
</dbReference>
<dbReference type="SUPFAM" id="SSF50475">
    <property type="entry name" value="FMN-binding split barrel"/>
    <property type="match status" value="1"/>
</dbReference>
<dbReference type="GO" id="GO:0005634">
    <property type="term" value="C:nucleus"/>
    <property type="evidence" value="ECO:0007669"/>
    <property type="project" value="TreeGrafter"/>
</dbReference>
<dbReference type="AlphaFoldDB" id="A0A097F702"/>
<dbReference type="InterPro" id="IPR012349">
    <property type="entry name" value="Split_barrel_FMN-bd"/>
</dbReference>
<evidence type="ECO:0000313" key="3">
    <source>
        <dbReference type="EMBL" id="AIT18253.1"/>
    </source>
</evidence>
<evidence type="ECO:0000256" key="1">
    <source>
        <dbReference type="SAM" id="MobiDB-lite"/>
    </source>
</evidence>
<feature type="domain" description="Pyridoxamine 5'-phosphate oxidase N-terminal" evidence="2">
    <location>
        <begin position="19"/>
        <end position="161"/>
    </location>
</feature>